<dbReference type="PANTHER" id="PTHR38788">
    <property type="entry name" value="CLR5 DOMAIN-CONTAINING PROTEIN"/>
    <property type="match status" value="1"/>
</dbReference>
<dbReference type="RefSeq" id="XP_066669854.1">
    <property type="nucleotide sequence ID" value="XM_066810931.1"/>
</dbReference>
<feature type="domain" description="Clr5" evidence="2">
    <location>
        <begin position="13"/>
        <end position="56"/>
    </location>
</feature>
<feature type="region of interest" description="Disordered" evidence="1">
    <location>
        <begin position="58"/>
        <end position="106"/>
    </location>
</feature>
<protein>
    <recommendedName>
        <fullName evidence="2">Clr5 domain-containing protein</fullName>
    </recommendedName>
</protein>
<sequence>MAGRGSRGQWASQADWDRHRPLISHLYIEEGKPLKEVIDILERDHGFKATAKMYKSSVVSPSHHKLLSPRSSESAHNRSLAQRRGRSTKFEERKQPPLLKTNHSSIPGLSAHVYPDDAVAIKVESAPDFPAFSKRSGQAFGSNAAYSHTRLYTTPDATTLTEAFLRLSNQFMVGNAELQVGYTSERTILWWGQLESAARLLDSQDHRGGLGILSDCFDKLGPLLQNPEPTLIPAIYLCFLRLPPELKRHFITYVAKLSGIKLPKGHPLALMWNKFRESETGDMERNAYYAIKTHFDIMEDSPYKSKAEGILVAGRTYDMFDFIKDKDKTLTSDTEEIIARSRSAMQTLERQGSMEAAVILKTTLGYLYWRHKRYDEARALATEVLQWRQTLPPEGRMLWLTYHPLRLLYLIEWDTGTWDGYKKYSHEYLQLCYKGEGPEHHRTKTSLLEVQRSYREKGLEKEADELPEILLRGLE</sequence>
<dbReference type="InterPro" id="IPR011990">
    <property type="entry name" value="TPR-like_helical_dom_sf"/>
</dbReference>
<dbReference type="PANTHER" id="PTHR38788:SF3">
    <property type="entry name" value="CLR5 DOMAIN-CONTAINING PROTEIN"/>
    <property type="match status" value="1"/>
</dbReference>
<dbReference type="Gene3D" id="1.25.40.10">
    <property type="entry name" value="Tetratricopeptide repeat domain"/>
    <property type="match status" value="1"/>
</dbReference>
<name>A0ABR1WP68_9PEZI</name>
<dbReference type="GeneID" id="92043991"/>
<dbReference type="InterPro" id="IPR025676">
    <property type="entry name" value="Clr5_dom"/>
</dbReference>
<reference evidence="3 4" key="1">
    <citation type="submission" date="2023-01" db="EMBL/GenBank/DDBJ databases">
        <title>Analysis of 21 Apiospora genomes using comparative genomics revels a genus with tremendous synthesis potential of carbohydrate active enzymes and secondary metabolites.</title>
        <authorList>
            <person name="Sorensen T."/>
        </authorList>
    </citation>
    <scope>NUCLEOTIDE SEQUENCE [LARGE SCALE GENOMIC DNA]</scope>
    <source>
        <strain evidence="3 4">CBS 114990</strain>
    </source>
</reference>
<evidence type="ECO:0000256" key="1">
    <source>
        <dbReference type="SAM" id="MobiDB-lite"/>
    </source>
</evidence>
<dbReference type="EMBL" id="JAQQWN010000005">
    <property type="protein sequence ID" value="KAK8085345.1"/>
    <property type="molecule type" value="Genomic_DNA"/>
</dbReference>
<organism evidence="3 4">
    <name type="scientific">Apiospora hydei</name>
    <dbReference type="NCBI Taxonomy" id="1337664"/>
    <lineage>
        <taxon>Eukaryota</taxon>
        <taxon>Fungi</taxon>
        <taxon>Dikarya</taxon>
        <taxon>Ascomycota</taxon>
        <taxon>Pezizomycotina</taxon>
        <taxon>Sordariomycetes</taxon>
        <taxon>Xylariomycetidae</taxon>
        <taxon>Amphisphaeriales</taxon>
        <taxon>Apiosporaceae</taxon>
        <taxon>Apiospora</taxon>
    </lineage>
</organism>
<evidence type="ECO:0000313" key="4">
    <source>
        <dbReference type="Proteomes" id="UP001433268"/>
    </source>
</evidence>
<proteinExistence type="predicted"/>
<dbReference type="Pfam" id="PF14420">
    <property type="entry name" value="Clr5"/>
    <property type="match status" value="1"/>
</dbReference>
<feature type="compositionally biased region" description="Polar residues" evidence="1">
    <location>
        <begin position="69"/>
        <end position="80"/>
    </location>
</feature>
<accession>A0ABR1WP68</accession>
<evidence type="ECO:0000313" key="3">
    <source>
        <dbReference type="EMBL" id="KAK8085345.1"/>
    </source>
</evidence>
<gene>
    <name evidence="3" type="ORF">PG997_006616</name>
</gene>
<keyword evidence="4" id="KW-1185">Reference proteome</keyword>
<comment type="caution">
    <text evidence="3">The sequence shown here is derived from an EMBL/GenBank/DDBJ whole genome shotgun (WGS) entry which is preliminary data.</text>
</comment>
<dbReference type="Proteomes" id="UP001433268">
    <property type="component" value="Unassembled WGS sequence"/>
</dbReference>
<evidence type="ECO:0000259" key="2">
    <source>
        <dbReference type="Pfam" id="PF14420"/>
    </source>
</evidence>